<feature type="compositionally biased region" description="Basic and acidic residues" evidence="1">
    <location>
        <begin position="92"/>
        <end position="103"/>
    </location>
</feature>
<dbReference type="Proteomes" id="UP000823907">
    <property type="component" value="Unassembled WGS sequence"/>
</dbReference>
<reference evidence="2" key="1">
    <citation type="journal article" date="2021" name="PeerJ">
        <title>Extensive microbial diversity within the chicken gut microbiome revealed by metagenomics and culture.</title>
        <authorList>
            <person name="Gilroy R."/>
            <person name="Ravi A."/>
            <person name="Getino M."/>
            <person name="Pursley I."/>
            <person name="Horton D.L."/>
            <person name="Alikhan N.F."/>
            <person name="Baker D."/>
            <person name="Gharbi K."/>
            <person name="Hall N."/>
            <person name="Watson M."/>
            <person name="Adriaenssens E.M."/>
            <person name="Foster-Nyarko E."/>
            <person name="Jarju S."/>
            <person name="Secka A."/>
            <person name="Antonio M."/>
            <person name="Oren A."/>
            <person name="Chaudhuri R.R."/>
            <person name="La Ragione R."/>
            <person name="Hildebrand F."/>
            <person name="Pallen M.J."/>
        </authorList>
    </citation>
    <scope>NUCLEOTIDE SEQUENCE</scope>
    <source>
        <strain evidence="2">5925</strain>
    </source>
</reference>
<evidence type="ECO:0000313" key="3">
    <source>
        <dbReference type="Proteomes" id="UP000823907"/>
    </source>
</evidence>
<reference evidence="2" key="2">
    <citation type="submission" date="2021-04" db="EMBL/GenBank/DDBJ databases">
        <authorList>
            <person name="Gilroy R."/>
        </authorList>
    </citation>
    <scope>NUCLEOTIDE SEQUENCE</scope>
    <source>
        <strain evidence="2">5925</strain>
    </source>
</reference>
<feature type="region of interest" description="Disordered" evidence="1">
    <location>
        <begin position="34"/>
        <end position="103"/>
    </location>
</feature>
<dbReference type="EMBL" id="DWUR01000136">
    <property type="protein sequence ID" value="HJD50043.1"/>
    <property type="molecule type" value="Genomic_DNA"/>
</dbReference>
<name>A0A9D2UCU3_9CORY</name>
<evidence type="ECO:0000256" key="1">
    <source>
        <dbReference type="SAM" id="MobiDB-lite"/>
    </source>
</evidence>
<dbReference type="AlphaFoldDB" id="A0A9D2UCU3"/>
<organism evidence="2 3">
    <name type="scientific">Candidatus Corynebacterium intestinavium</name>
    <dbReference type="NCBI Taxonomy" id="2838531"/>
    <lineage>
        <taxon>Bacteria</taxon>
        <taxon>Bacillati</taxon>
        <taxon>Actinomycetota</taxon>
        <taxon>Actinomycetes</taxon>
        <taxon>Mycobacteriales</taxon>
        <taxon>Corynebacteriaceae</taxon>
        <taxon>Corynebacterium</taxon>
    </lineage>
</organism>
<gene>
    <name evidence="2" type="ORF">H9907_08160</name>
</gene>
<sequence>MASILTRIRNAALTYPQVVAPRLAGTVVRAITPGGSSGSPKAGGPAQFHRGVGLSIGQPGKRYNPQLPESGRKNGILAAQAAAAPAAPTTPADRRIVDVAEED</sequence>
<comment type="caution">
    <text evidence="2">The sequence shown here is derived from an EMBL/GenBank/DDBJ whole genome shotgun (WGS) entry which is preliminary data.</text>
</comment>
<protein>
    <submittedName>
        <fullName evidence="2">Uncharacterized protein</fullName>
    </submittedName>
</protein>
<evidence type="ECO:0000313" key="2">
    <source>
        <dbReference type="EMBL" id="HJD50043.1"/>
    </source>
</evidence>
<feature type="compositionally biased region" description="Low complexity" evidence="1">
    <location>
        <begin position="78"/>
        <end position="91"/>
    </location>
</feature>
<proteinExistence type="predicted"/>
<accession>A0A9D2UCU3</accession>